<proteinExistence type="predicted"/>
<feature type="compositionally biased region" description="Basic residues" evidence="1">
    <location>
        <begin position="44"/>
        <end position="53"/>
    </location>
</feature>
<sequence>MTLRTGRHGGGVPPAPDPSPPGNAVRPAFAGPGGTARPAGEQRRPHRPRHRGPATRLVRAAAAGVRERGGTAFPHAAPSGANAVRPDEPTGFTERLRGRTLLPRGPGTTTKAGLL</sequence>
<feature type="region of interest" description="Disordered" evidence="1">
    <location>
        <begin position="1"/>
        <end position="91"/>
    </location>
</feature>
<evidence type="ECO:0000313" key="2">
    <source>
        <dbReference type="EMBL" id="XDQ41841.1"/>
    </source>
</evidence>
<gene>
    <name evidence="2" type="ORF">AB5J52_05900</name>
</gene>
<name>A0AB39QHB9_9ACTN</name>
<dbReference type="EMBL" id="CP163441">
    <property type="protein sequence ID" value="XDQ41841.1"/>
    <property type="molecule type" value="Genomic_DNA"/>
</dbReference>
<feature type="compositionally biased region" description="Low complexity" evidence="1">
    <location>
        <begin position="54"/>
        <end position="64"/>
    </location>
</feature>
<dbReference type="AlphaFoldDB" id="A0AB39QHB9"/>
<dbReference type="RefSeq" id="WP_369221421.1">
    <property type="nucleotide sequence ID" value="NZ_CP163441.1"/>
</dbReference>
<evidence type="ECO:0000256" key="1">
    <source>
        <dbReference type="SAM" id="MobiDB-lite"/>
    </source>
</evidence>
<organism evidence="2">
    <name type="scientific">Streptomyces sp. R39</name>
    <dbReference type="NCBI Taxonomy" id="3238631"/>
    <lineage>
        <taxon>Bacteria</taxon>
        <taxon>Bacillati</taxon>
        <taxon>Actinomycetota</taxon>
        <taxon>Actinomycetes</taxon>
        <taxon>Kitasatosporales</taxon>
        <taxon>Streptomycetaceae</taxon>
        <taxon>Streptomyces</taxon>
    </lineage>
</organism>
<reference evidence="2" key="1">
    <citation type="submission" date="2024-07" db="EMBL/GenBank/DDBJ databases">
        <authorList>
            <person name="Yu S.T."/>
        </authorList>
    </citation>
    <scope>NUCLEOTIDE SEQUENCE</scope>
    <source>
        <strain evidence="2">R39</strain>
    </source>
</reference>
<protein>
    <submittedName>
        <fullName evidence="2">Uncharacterized protein</fullName>
    </submittedName>
</protein>
<accession>A0AB39QHB9</accession>